<feature type="signal peptide" evidence="2">
    <location>
        <begin position="1"/>
        <end position="23"/>
    </location>
</feature>
<proteinExistence type="predicted"/>
<keyword evidence="4" id="KW-1185">Reference proteome</keyword>
<evidence type="ECO:0008006" key="5">
    <source>
        <dbReference type="Google" id="ProtNLM"/>
    </source>
</evidence>
<accession>A0A225SQB8</accession>
<dbReference type="AlphaFoldDB" id="A0A225SQB8"/>
<feature type="compositionally biased region" description="Low complexity" evidence="1">
    <location>
        <begin position="41"/>
        <end position="58"/>
    </location>
</feature>
<evidence type="ECO:0000256" key="1">
    <source>
        <dbReference type="SAM" id="MobiDB-lite"/>
    </source>
</evidence>
<evidence type="ECO:0000313" key="4">
    <source>
        <dbReference type="Proteomes" id="UP000214747"/>
    </source>
</evidence>
<dbReference type="RefSeq" id="WP_088756796.1">
    <property type="nucleotide sequence ID" value="NZ_NJGV01000023.1"/>
</dbReference>
<name>A0A225SQB8_9BURK</name>
<feature type="region of interest" description="Disordered" evidence="1">
    <location>
        <begin position="203"/>
        <end position="228"/>
    </location>
</feature>
<feature type="chain" id="PRO_5012556227" description="Type II secretion system protein GspC N-terminal domain-containing protein" evidence="2">
    <location>
        <begin position="24"/>
        <end position="228"/>
    </location>
</feature>
<feature type="compositionally biased region" description="Low complexity" evidence="1">
    <location>
        <begin position="203"/>
        <end position="214"/>
    </location>
</feature>
<evidence type="ECO:0000256" key="2">
    <source>
        <dbReference type="SAM" id="SignalP"/>
    </source>
</evidence>
<dbReference type="EMBL" id="NJGV01000023">
    <property type="protein sequence ID" value="OWY32707.1"/>
    <property type="molecule type" value="Genomic_DNA"/>
</dbReference>
<organism evidence="3 4">
    <name type="scientific">Herbaspirillum aquaticum</name>
    <dbReference type="NCBI Taxonomy" id="568783"/>
    <lineage>
        <taxon>Bacteria</taxon>
        <taxon>Pseudomonadati</taxon>
        <taxon>Pseudomonadota</taxon>
        <taxon>Betaproteobacteria</taxon>
        <taxon>Burkholderiales</taxon>
        <taxon>Oxalobacteraceae</taxon>
        <taxon>Herbaspirillum</taxon>
    </lineage>
</organism>
<gene>
    <name evidence="3" type="ORF">CEJ45_19785</name>
</gene>
<feature type="compositionally biased region" description="Acidic residues" evidence="1">
    <location>
        <begin position="59"/>
        <end position="70"/>
    </location>
</feature>
<keyword evidence="2" id="KW-0732">Signal</keyword>
<sequence>MNLSWLALLPLLLALAGYGTLRAVDHPDEVTATRAWMEQAGRSSAAARTGAAPGPADAAADETPDGDNADLPDPFQLREAATAEPSRQAGSRAREREREHEREGDEDEGPPAQAATPAVAVLSPAPGLRLLGTLRRDEHWIAIIDVEGSIRQLQSGDALPGSLGRVLAVREEAIDIGREDGQRQTISLASLPASSALAVTAPPLPSARSTARNARTARRRLIRPGVTP</sequence>
<feature type="compositionally biased region" description="Low complexity" evidence="1">
    <location>
        <begin position="110"/>
        <end position="120"/>
    </location>
</feature>
<protein>
    <recommendedName>
        <fullName evidence="5">Type II secretion system protein GspC N-terminal domain-containing protein</fullName>
    </recommendedName>
</protein>
<comment type="caution">
    <text evidence="3">The sequence shown here is derived from an EMBL/GenBank/DDBJ whole genome shotgun (WGS) entry which is preliminary data.</text>
</comment>
<reference evidence="3 4" key="1">
    <citation type="journal article" date="2010" name="Int. J. Syst. Evol. Microbiol.">
        <title>Reclassification of Herbaspirillum putei as a later heterotypic synonym of Herbaspirillum huttiense, with the description of H. huttiense subsp. huttiense subsp. nov. and H. huttiense subsp. putei subsp. nov., comb. nov., and description of Herbaspirillum aquaticum sp. nov.</title>
        <authorList>
            <person name="Dobritsa A.P."/>
            <person name="Reddy M.C."/>
            <person name="Samadpour M."/>
        </authorList>
    </citation>
    <scope>NUCLEOTIDE SEQUENCE [LARGE SCALE GENOMIC DNA]</scope>
    <source>
        <strain evidence="3 4">IEH 4430</strain>
    </source>
</reference>
<evidence type="ECO:0000313" key="3">
    <source>
        <dbReference type="EMBL" id="OWY32707.1"/>
    </source>
</evidence>
<dbReference type="Proteomes" id="UP000214747">
    <property type="component" value="Unassembled WGS sequence"/>
</dbReference>
<feature type="region of interest" description="Disordered" evidence="1">
    <location>
        <begin position="41"/>
        <end position="120"/>
    </location>
</feature>
<feature type="compositionally biased region" description="Basic and acidic residues" evidence="1">
    <location>
        <begin position="92"/>
        <end position="103"/>
    </location>
</feature>